<feature type="binding site" evidence="9">
    <location>
        <position position="116"/>
    </location>
    <ligand>
        <name>L-aspartate</name>
        <dbReference type="ChEBI" id="CHEBI:29991"/>
    </ligand>
</feature>
<comment type="similarity">
    <text evidence="9">Belongs to the argininosuccinate synthase family. Type 1 subfamily.</text>
</comment>
<evidence type="ECO:0000256" key="7">
    <source>
        <dbReference type="ARBA" id="ARBA00022741"/>
    </source>
</evidence>
<dbReference type="Proteomes" id="UP000229641">
    <property type="component" value="Unassembled WGS sequence"/>
</dbReference>
<dbReference type="InterPro" id="IPR048267">
    <property type="entry name" value="Arginosuc_syn_N"/>
</dbReference>
<feature type="binding site" evidence="9">
    <location>
        <position position="114"/>
    </location>
    <ligand>
        <name>ATP</name>
        <dbReference type="ChEBI" id="CHEBI:30616"/>
    </ligand>
</feature>
<evidence type="ECO:0000259" key="11">
    <source>
        <dbReference type="Pfam" id="PF20979"/>
    </source>
</evidence>
<dbReference type="Gene3D" id="3.90.1260.10">
    <property type="entry name" value="Argininosuccinate synthetase, chain A, domain 2"/>
    <property type="match status" value="1"/>
</dbReference>
<evidence type="ECO:0000313" key="12">
    <source>
        <dbReference type="EMBL" id="PIQ88659.1"/>
    </source>
</evidence>
<dbReference type="Pfam" id="PF00764">
    <property type="entry name" value="Arginosuc_synth"/>
    <property type="match status" value="1"/>
</dbReference>
<feature type="domain" description="Arginosuccinate synthase C-terminal" evidence="11">
    <location>
        <begin position="172"/>
        <end position="387"/>
    </location>
</feature>
<evidence type="ECO:0000313" key="13">
    <source>
        <dbReference type="Proteomes" id="UP000229641"/>
    </source>
</evidence>
<dbReference type="PANTHER" id="PTHR11587:SF2">
    <property type="entry name" value="ARGININOSUCCINATE SYNTHASE"/>
    <property type="match status" value="1"/>
</dbReference>
<dbReference type="NCBIfam" id="TIGR00032">
    <property type="entry name" value="argG"/>
    <property type="match status" value="1"/>
</dbReference>
<sequence>MKKVVLAYSGGLDTSVCVKWLKDRGYEVVCFIADVGQGDNFSLVRKRALKTGASKVYVKDLKKEFISGFIFPALCANAVYEGKYFLATALSRPLIGKYLVDIAKKEGAGYIAHGCTGKGNDQVRIEVTAAILAPKLKVVAPVRVWEFKSREEEMDYAREKKIPVDITRRKPYSLDKNIWGVSIECGVLEDPWKEPPDDAYQMTKSVARAASAPKYIEICFEQGIPCYINGKYVEGEELLKRLNKLGGDYGVGRSDLVESRLVGIKSREVYEAPAAVILSEAHRALENLVLDRDLLHFKEMISLKYSELIYNGLWYSPLKLALDKFISQTQKKVTGTVRLKLHKGNCSVVGRRSDYSLYKKELATYSKEDKFDQSLAEGFIKIWAMPFK</sequence>
<dbReference type="InterPro" id="IPR014729">
    <property type="entry name" value="Rossmann-like_a/b/a_fold"/>
</dbReference>
<comment type="caution">
    <text evidence="9">Lacks conserved residue(s) required for the propagation of feature annotation.</text>
</comment>
<name>A0A2H0LW56_9BACT</name>
<comment type="catalytic activity">
    <reaction evidence="9">
        <text>L-citrulline + L-aspartate + ATP = 2-(N(omega)-L-arginino)succinate + AMP + diphosphate + H(+)</text>
        <dbReference type="Rhea" id="RHEA:10932"/>
        <dbReference type="ChEBI" id="CHEBI:15378"/>
        <dbReference type="ChEBI" id="CHEBI:29991"/>
        <dbReference type="ChEBI" id="CHEBI:30616"/>
        <dbReference type="ChEBI" id="CHEBI:33019"/>
        <dbReference type="ChEBI" id="CHEBI:57472"/>
        <dbReference type="ChEBI" id="CHEBI:57743"/>
        <dbReference type="ChEBI" id="CHEBI:456215"/>
        <dbReference type="EC" id="6.3.4.5"/>
    </reaction>
</comment>
<feature type="binding site" evidence="9">
    <location>
        <position position="258"/>
    </location>
    <ligand>
        <name>L-citrulline</name>
        <dbReference type="ChEBI" id="CHEBI:57743"/>
    </ligand>
</feature>
<dbReference type="SUPFAM" id="SSF69864">
    <property type="entry name" value="Argininosuccinate synthetase, C-terminal domain"/>
    <property type="match status" value="1"/>
</dbReference>
<feature type="binding site" evidence="9">
    <location>
        <position position="124"/>
    </location>
    <ligand>
        <name>L-citrulline</name>
        <dbReference type="ChEBI" id="CHEBI:57743"/>
    </ligand>
</feature>
<dbReference type="GO" id="GO:0000050">
    <property type="term" value="P:urea cycle"/>
    <property type="evidence" value="ECO:0007669"/>
    <property type="project" value="TreeGrafter"/>
</dbReference>
<dbReference type="FunFam" id="3.90.1260.10:FF:000007">
    <property type="entry name" value="Argininosuccinate synthase"/>
    <property type="match status" value="1"/>
</dbReference>
<evidence type="ECO:0000256" key="2">
    <source>
        <dbReference type="ARBA" id="ARBA00011881"/>
    </source>
</evidence>
<feature type="binding site" evidence="9">
    <location>
        <position position="120"/>
    </location>
    <ligand>
        <name>L-citrulline</name>
        <dbReference type="ChEBI" id="CHEBI:57743"/>
    </ligand>
</feature>
<dbReference type="EMBL" id="PCWA01000092">
    <property type="protein sequence ID" value="PIQ88659.1"/>
    <property type="molecule type" value="Genomic_DNA"/>
</dbReference>
<feature type="binding site" evidence="9">
    <location>
        <position position="121"/>
    </location>
    <ligand>
        <name>L-aspartate</name>
        <dbReference type="ChEBI" id="CHEBI:29991"/>
    </ligand>
</feature>
<dbReference type="InterPro" id="IPR048268">
    <property type="entry name" value="Arginosuc_syn_C"/>
</dbReference>
<keyword evidence="7 9" id="KW-0547">Nucleotide-binding</keyword>
<dbReference type="UniPathway" id="UPA00068">
    <property type="reaction ID" value="UER00113"/>
</dbReference>
<dbReference type="EC" id="6.3.4.5" evidence="3 9"/>
<feature type="domain" description="Arginosuccinate synthase-like N-terminal" evidence="10">
    <location>
        <begin position="3"/>
        <end position="163"/>
    </location>
</feature>
<comment type="subcellular location">
    <subcellularLocation>
        <location evidence="9">Cytoplasm</location>
    </subcellularLocation>
</comment>
<dbReference type="Gene3D" id="3.40.50.620">
    <property type="entry name" value="HUPs"/>
    <property type="match status" value="1"/>
</dbReference>
<keyword evidence="8 9" id="KW-0067">ATP-binding</keyword>
<keyword evidence="6 9" id="KW-0028">Amino-acid biosynthesis</keyword>
<evidence type="ECO:0000256" key="9">
    <source>
        <dbReference type="HAMAP-Rule" id="MF_00005"/>
    </source>
</evidence>
<dbReference type="AlphaFoldDB" id="A0A2H0LW56"/>
<dbReference type="GO" id="GO:0005524">
    <property type="term" value="F:ATP binding"/>
    <property type="evidence" value="ECO:0007669"/>
    <property type="project" value="UniProtKB-UniRule"/>
</dbReference>
<reference evidence="12 13" key="1">
    <citation type="submission" date="2017-09" db="EMBL/GenBank/DDBJ databases">
        <title>Depth-based differentiation of microbial function through sediment-hosted aquifers and enrichment of novel symbionts in the deep terrestrial subsurface.</title>
        <authorList>
            <person name="Probst A.J."/>
            <person name="Ladd B."/>
            <person name="Jarett J.K."/>
            <person name="Geller-Mcgrath D.E."/>
            <person name="Sieber C.M."/>
            <person name="Emerson J.B."/>
            <person name="Anantharaman K."/>
            <person name="Thomas B.C."/>
            <person name="Malmstrom R."/>
            <person name="Stieglmeier M."/>
            <person name="Klingl A."/>
            <person name="Woyke T."/>
            <person name="Ryan C.M."/>
            <person name="Banfield J.F."/>
        </authorList>
    </citation>
    <scope>NUCLEOTIDE SEQUENCE [LARGE SCALE GENOMIC DNA]</scope>
    <source>
        <strain evidence="12">CG11_big_fil_rev_8_21_14_0_20_42_13</strain>
    </source>
</reference>
<organism evidence="12 13">
    <name type="scientific">Candidatus Ghiorseimicrobium undicola</name>
    <dbReference type="NCBI Taxonomy" id="1974746"/>
    <lineage>
        <taxon>Bacteria</taxon>
        <taxon>Pseudomonadati</taxon>
        <taxon>Candidatus Omnitrophota</taxon>
        <taxon>Candidatus Ghiorseimicrobium</taxon>
    </lineage>
</organism>
<dbReference type="HAMAP" id="MF_00005">
    <property type="entry name" value="Arg_succ_synth_type1"/>
    <property type="match status" value="1"/>
</dbReference>
<dbReference type="GO" id="GO:0005737">
    <property type="term" value="C:cytoplasm"/>
    <property type="evidence" value="ECO:0007669"/>
    <property type="project" value="UniProtKB-SubCell"/>
</dbReference>
<gene>
    <name evidence="9" type="primary">argG</name>
    <name evidence="12" type="ORF">COV72_06945</name>
</gene>
<dbReference type="PANTHER" id="PTHR11587">
    <property type="entry name" value="ARGININOSUCCINATE SYNTHASE"/>
    <property type="match status" value="1"/>
</dbReference>
<evidence type="ECO:0000256" key="5">
    <source>
        <dbReference type="ARBA" id="ARBA00022598"/>
    </source>
</evidence>
<dbReference type="InterPro" id="IPR023434">
    <property type="entry name" value="Arginosuc_synth_type_1_subfam"/>
</dbReference>
<evidence type="ECO:0000259" key="10">
    <source>
        <dbReference type="Pfam" id="PF00764"/>
    </source>
</evidence>
<evidence type="ECO:0000256" key="6">
    <source>
        <dbReference type="ARBA" id="ARBA00022605"/>
    </source>
</evidence>
<evidence type="ECO:0000256" key="1">
    <source>
        <dbReference type="ARBA" id="ARBA00004967"/>
    </source>
</evidence>
<dbReference type="Pfam" id="PF20979">
    <property type="entry name" value="Arginosuc_syn_C"/>
    <property type="match status" value="1"/>
</dbReference>
<dbReference type="GO" id="GO:0000053">
    <property type="term" value="P:argininosuccinate metabolic process"/>
    <property type="evidence" value="ECO:0007669"/>
    <property type="project" value="TreeGrafter"/>
</dbReference>
<dbReference type="InterPro" id="IPR001518">
    <property type="entry name" value="Arginosuc_synth"/>
</dbReference>
<accession>A0A2H0LW56</accession>
<protein>
    <recommendedName>
        <fullName evidence="3 9">Argininosuccinate synthase</fullName>
        <ecNumber evidence="3 9">6.3.4.5</ecNumber>
    </recommendedName>
    <alternativeName>
        <fullName evidence="9">Citrulline--aspartate ligase</fullName>
    </alternativeName>
</protein>
<comment type="pathway">
    <text evidence="1 9">Amino-acid biosynthesis; L-arginine biosynthesis; L-arginine from L-ornithine and carbamoyl phosphate: step 2/3.</text>
</comment>
<feature type="binding site" evidence="9">
    <location>
        <position position="182"/>
    </location>
    <ligand>
        <name>L-citrulline</name>
        <dbReference type="ChEBI" id="CHEBI:57743"/>
    </ligand>
</feature>
<keyword evidence="9" id="KW-0963">Cytoplasm</keyword>
<feature type="binding site" evidence="9">
    <location>
        <position position="270"/>
    </location>
    <ligand>
        <name>L-citrulline</name>
        <dbReference type="ChEBI" id="CHEBI:57743"/>
    </ligand>
</feature>
<evidence type="ECO:0000256" key="4">
    <source>
        <dbReference type="ARBA" id="ARBA00022571"/>
    </source>
</evidence>
<keyword evidence="4 9" id="KW-0055">Arginine biosynthesis</keyword>
<dbReference type="GO" id="GO:0006526">
    <property type="term" value="P:L-arginine biosynthetic process"/>
    <property type="evidence" value="ECO:0007669"/>
    <property type="project" value="UniProtKB-UniRule"/>
</dbReference>
<evidence type="ECO:0000256" key="3">
    <source>
        <dbReference type="ARBA" id="ARBA00012286"/>
    </source>
</evidence>
<dbReference type="CDD" id="cd01999">
    <property type="entry name" value="ASS"/>
    <property type="match status" value="1"/>
</dbReference>
<dbReference type="GO" id="GO:0004055">
    <property type="term" value="F:argininosuccinate synthase activity"/>
    <property type="evidence" value="ECO:0007669"/>
    <property type="project" value="UniProtKB-UniRule"/>
</dbReference>
<dbReference type="NCBIfam" id="NF001770">
    <property type="entry name" value="PRK00509.1"/>
    <property type="match status" value="1"/>
</dbReference>
<feature type="binding site" evidence="9">
    <location>
        <position position="120"/>
    </location>
    <ligand>
        <name>L-aspartate</name>
        <dbReference type="ChEBI" id="CHEBI:29991"/>
    </ligand>
</feature>
<dbReference type="InterPro" id="IPR024074">
    <property type="entry name" value="AS_cat/multimer_dom_body"/>
</dbReference>
<feature type="binding site" evidence="9">
    <location>
        <begin position="7"/>
        <end position="15"/>
    </location>
    <ligand>
        <name>ATP</name>
        <dbReference type="ChEBI" id="CHEBI:30616"/>
    </ligand>
</feature>
<keyword evidence="5 9" id="KW-0436">Ligase</keyword>
<dbReference type="PROSITE" id="PS00564">
    <property type="entry name" value="ARGININOSUCCIN_SYN_1"/>
    <property type="match status" value="1"/>
</dbReference>
<feature type="binding site" evidence="9">
    <location>
        <position position="33"/>
    </location>
    <ligand>
        <name>ATP</name>
        <dbReference type="ChEBI" id="CHEBI:30616"/>
    </ligand>
</feature>
<feature type="binding site" evidence="9">
    <location>
        <position position="173"/>
    </location>
    <ligand>
        <name>L-citrulline</name>
        <dbReference type="ChEBI" id="CHEBI:57743"/>
    </ligand>
</feature>
<dbReference type="SUPFAM" id="SSF52402">
    <property type="entry name" value="Adenine nucleotide alpha hydrolases-like"/>
    <property type="match status" value="1"/>
</dbReference>
<comment type="subunit">
    <text evidence="2 9">Homotetramer.</text>
</comment>
<dbReference type="FunFam" id="3.40.50.620:FF:000019">
    <property type="entry name" value="Argininosuccinate synthase"/>
    <property type="match status" value="1"/>
</dbReference>
<proteinExistence type="inferred from homology"/>
<dbReference type="InterPro" id="IPR018223">
    <property type="entry name" value="Arginosuc_synth_CS"/>
</dbReference>
<dbReference type="Gene3D" id="1.20.5.470">
    <property type="entry name" value="Single helix bin"/>
    <property type="match status" value="1"/>
</dbReference>
<comment type="caution">
    <text evidence="12">The sequence shown here is derived from an EMBL/GenBank/DDBJ whole genome shotgun (WGS) entry which is preliminary data.</text>
</comment>
<feature type="binding site" evidence="9">
    <location>
        <position position="84"/>
    </location>
    <ligand>
        <name>L-citrulline</name>
        <dbReference type="ChEBI" id="CHEBI:57743"/>
    </ligand>
</feature>
<evidence type="ECO:0000256" key="8">
    <source>
        <dbReference type="ARBA" id="ARBA00022840"/>
    </source>
</evidence>